<dbReference type="PANTHER" id="PTHR43441">
    <property type="entry name" value="RIBOSOMAL-PROTEIN-SERINE ACETYLTRANSFERASE"/>
    <property type="match status" value="1"/>
</dbReference>
<accession>A0A067P631</accession>
<dbReference type="InterPro" id="IPR051908">
    <property type="entry name" value="Ribosomal_N-acetyltransferase"/>
</dbReference>
<gene>
    <name evidence="2" type="ORF">JAAARDRAFT_142272</name>
</gene>
<dbReference type="STRING" id="933084.A0A067P631"/>
<evidence type="ECO:0000313" key="2">
    <source>
        <dbReference type="EMBL" id="KDQ50254.1"/>
    </source>
</evidence>
<feature type="domain" description="N-acetyltransferase" evidence="1">
    <location>
        <begin position="71"/>
        <end position="218"/>
    </location>
</feature>
<dbReference type="InterPro" id="IPR000182">
    <property type="entry name" value="GNAT_dom"/>
</dbReference>
<dbReference type="HOGENOM" id="CLU_078023_0_0_1"/>
<dbReference type="AlphaFoldDB" id="A0A067P631"/>
<protein>
    <recommendedName>
        <fullName evidence="1">N-acetyltransferase domain-containing protein</fullName>
    </recommendedName>
</protein>
<dbReference type="GO" id="GO:0008999">
    <property type="term" value="F:protein-N-terminal-alanine acetyltransferase activity"/>
    <property type="evidence" value="ECO:0007669"/>
    <property type="project" value="TreeGrafter"/>
</dbReference>
<evidence type="ECO:0000259" key="1">
    <source>
        <dbReference type="PROSITE" id="PS51186"/>
    </source>
</evidence>
<dbReference type="PANTHER" id="PTHR43441:SF5">
    <property type="entry name" value="FAMILY ACETYLTRANSFERASE, PUTATIVE-RELATED"/>
    <property type="match status" value="1"/>
</dbReference>
<keyword evidence="3" id="KW-1185">Reference proteome</keyword>
<dbReference type="OrthoDB" id="41238at2759"/>
<dbReference type="InterPro" id="IPR016181">
    <property type="entry name" value="Acyl_CoA_acyltransferase"/>
</dbReference>
<organism evidence="2 3">
    <name type="scientific">Jaapia argillacea MUCL 33604</name>
    <dbReference type="NCBI Taxonomy" id="933084"/>
    <lineage>
        <taxon>Eukaryota</taxon>
        <taxon>Fungi</taxon>
        <taxon>Dikarya</taxon>
        <taxon>Basidiomycota</taxon>
        <taxon>Agaricomycotina</taxon>
        <taxon>Agaricomycetes</taxon>
        <taxon>Agaricomycetidae</taxon>
        <taxon>Jaapiales</taxon>
        <taxon>Jaapiaceae</taxon>
        <taxon>Jaapia</taxon>
    </lineage>
</organism>
<dbReference type="Proteomes" id="UP000027265">
    <property type="component" value="Unassembled WGS sequence"/>
</dbReference>
<dbReference type="InParanoid" id="A0A067P631"/>
<dbReference type="Pfam" id="PF13302">
    <property type="entry name" value="Acetyltransf_3"/>
    <property type="match status" value="1"/>
</dbReference>
<evidence type="ECO:0000313" key="3">
    <source>
        <dbReference type="Proteomes" id="UP000027265"/>
    </source>
</evidence>
<dbReference type="PROSITE" id="PS51186">
    <property type="entry name" value="GNAT"/>
    <property type="match status" value="1"/>
</dbReference>
<dbReference type="Gene3D" id="3.40.630.30">
    <property type="match status" value="1"/>
</dbReference>
<proteinExistence type="predicted"/>
<dbReference type="EMBL" id="KL197763">
    <property type="protein sequence ID" value="KDQ50254.1"/>
    <property type="molecule type" value="Genomic_DNA"/>
</dbReference>
<dbReference type="SUPFAM" id="SSF55729">
    <property type="entry name" value="Acyl-CoA N-acyltransferases (Nat)"/>
    <property type="match status" value="1"/>
</dbReference>
<dbReference type="GO" id="GO:1990189">
    <property type="term" value="F:protein N-terminal-serine acetyltransferase activity"/>
    <property type="evidence" value="ECO:0007669"/>
    <property type="project" value="TreeGrafter"/>
</dbReference>
<name>A0A067P631_9AGAM</name>
<reference evidence="3" key="1">
    <citation type="journal article" date="2014" name="Proc. Natl. Acad. Sci. U.S.A.">
        <title>Extensive sampling of basidiomycete genomes demonstrates inadequacy of the white-rot/brown-rot paradigm for wood decay fungi.</title>
        <authorList>
            <person name="Riley R."/>
            <person name="Salamov A.A."/>
            <person name="Brown D.W."/>
            <person name="Nagy L.G."/>
            <person name="Floudas D."/>
            <person name="Held B.W."/>
            <person name="Levasseur A."/>
            <person name="Lombard V."/>
            <person name="Morin E."/>
            <person name="Otillar R."/>
            <person name="Lindquist E.A."/>
            <person name="Sun H."/>
            <person name="LaButti K.M."/>
            <person name="Schmutz J."/>
            <person name="Jabbour D."/>
            <person name="Luo H."/>
            <person name="Baker S.E."/>
            <person name="Pisabarro A.G."/>
            <person name="Walton J.D."/>
            <person name="Blanchette R.A."/>
            <person name="Henrissat B."/>
            <person name="Martin F."/>
            <person name="Cullen D."/>
            <person name="Hibbett D.S."/>
            <person name="Grigoriev I.V."/>
        </authorList>
    </citation>
    <scope>NUCLEOTIDE SEQUENCE [LARGE SCALE GENOMIC DNA]</scope>
    <source>
        <strain evidence="3">MUCL 33604</strain>
    </source>
</reference>
<sequence length="261" mass="29175">MSFTNSFSRPAPEVTIGFTYGPDPYDINFVFPIPTSDHPILETPLVKLTPFIPRIHAETYLTRTAGYPELYRYYPFQFSTLDELLPWIEGFIRRDTGSILFAIIDKTKSGDVEGEEGALAGTIGLLKTSPENLTTEIGGLVVFPPFQRTHVTTHASGLLLRWLLDLPSASPPGLGLRRVQWSAHPENVGSRRVAERLGMKLEGCMRWMWALRESAEGKKGREGDTLRGRPGRDSVLYALCWDDWEGGGREVVMGLLKPRIG</sequence>